<organism evidence="2 3">
    <name type="scientific">Modicella reniformis</name>
    <dbReference type="NCBI Taxonomy" id="1440133"/>
    <lineage>
        <taxon>Eukaryota</taxon>
        <taxon>Fungi</taxon>
        <taxon>Fungi incertae sedis</taxon>
        <taxon>Mucoromycota</taxon>
        <taxon>Mortierellomycotina</taxon>
        <taxon>Mortierellomycetes</taxon>
        <taxon>Mortierellales</taxon>
        <taxon>Mortierellaceae</taxon>
        <taxon>Modicella</taxon>
    </lineage>
</organism>
<evidence type="ECO:0000313" key="3">
    <source>
        <dbReference type="Proteomes" id="UP000749646"/>
    </source>
</evidence>
<evidence type="ECO:0000313" key="2">
    <source>
        <dbReference type="EMBL" id="KAF9972654.1"/>
    </source>
</evidence>
<keyword evidence="3" id="KW-1185">Reference proteome</keyword>
<reference evidence="2" key="1">
    <citation type="journal article" date="2020" name="Fungal Divers.">
        <title>Resolving the Mortierellaceae phylogeny through synthesis of multi-gene phylogenetics and phylogenomics.</title>
        <authorList>
            <person name="Vandepol N."/>
            <person name="Liber J."/>
            <person name="Desiro A."/>
            <person name="Na H."/>
            <person name="Kennedy M."/>
            <person name="Barry K."/>
            <person name="Grigoriev I.V."/>
            <person name="Miller A.N."/>
            <person name="O'Donnell K."/>
            <person name="Stajich J.E."/>
            <person name="Bonito G."/>
        </authorList>
    </citation>
    <scope>NUCLEOTIDE SEQUENCE</scope>
    <source>
        <strain evidence="2">MES-2147</strain>
    </source>
</reference>
<dbReference type="Proteomes" id="UP000749646">
    <property type="component" value="Unassembled WGS sequence"/>
</dbReference>
<gene>
    <name evidence="2" type="ORF">BGZ65_009693</name>
</gene>
<feature type="compositionally biased region" description="Polar residues" evidence="1">
    <location>
        <begin position="14"/>
        <end position="26"/>
    </location>
</feature>
<protein>
    <submittedName>
        <fullName evidence="2">Uncharacterized protein</fullName>
    </submittedName>
</protein>
<dbReference type="EMBL" id="JAAAHW010004637">
    <property type="protein sequence ID" value="KAF9972654.1"/>
    <property type="molecule type" value="Genomic_DNA"/>
</dbReference>
<feature type="non-terminal residue" evidence="2">
    <location>
        <position position="1"/>
    </location>
</feature>
<proteinExistence type="predicted"/>
<sequence>MFIDIEPKSRDESLGSTRQTEGSLGTTKPELPAGTASATQRYPSFLMNARNMLYRGTTEVQDDK</sequence>
<dbReference type="AlphaFoldDB" id="A0A9P6JGL5"/>
<name>A0A9P6JGL5_9FUNG</name>
<feature type="compositionally biased region" description="Basic and acidic residues" evidence="1">
    <location>
        <begin position="1"/>
        <end position="13"/>
    </location>
</feature>
<accession>A0A9P6JGL5</accession>
<comment type="caution">
    <text evidence="2">The sequence shown here is derived from an EMBL/GenBank/DDBJ whole genome shotgun (WGS) entry which is preliminary data.</text>
</comment>
<feature type="region of interest" description="Disordered" evidence="1">
    <location>
        <begin position="1"/>
        <end position="42"/>
    </location>
</feature>
<evidence type="ECO:0000256" key="1">
    <source>
        <dbReference type="SAM" id="MobiDB-lite"/>
    </source>
</evidence>